<sequence length="215" mass="23506">MVMLVFCFLIIPTTSVFANFQSGDDGAEVVELQERLIQLGYSLSAADGAFGDETLAAVKQFQQDNGMEADGIVGTQTYYAMFKRDLPPSRSGRTSTVRNLISSAFKYIGVPYVFGGTSPWGFDCSGYTQYVFASVGISLPRTADSQYYNYKRIAMKNLRPGDLVFFETYEPGPSHVGIYLGNGEFIHAGSSTGVTVSALGGYYWGERYLGAVRII</sequence>
<keyword evidence="5" id="KW-0732">Signal</keyword>
<keyword evidence="3" id="KW-0378">Hydrolase</keyword>
<evidence type="ECO:0000256" key="4">
    <source>
        <dbReference type="ARBA" id="ARBA00022807"/>
    </source>
</evidence>
<feature type="signal peptide" evidence="5">
    <location>
        <begin position="1"/>
        <end position="18"/>
    </location>
</feature>
<dbReference type="Gene3D" id="3.90.1720.10">
    <property type="entry name" value="endopeptidase domain like (from Nostoc punctiforme)"/>
    <property type="match status" value="1"/>
</dbReference>
<dbReference type="InterPro" id="IPR000064">
    <property type="entry name" value="NLP_P60_dom"/>
</dbReference>
<dbReference type="GO" id="GO:0008234">
    <property type="term" value="F:cysteine-type peptidase activity"/>
    <property type="evidence" value="ECO:0007669"/>
    <property type="project" value="UniProtKB-KW"/>
</dbReference>
<dbReference type="InterPro" id="IPR036366">
    <property type="entry name" value="PGBDSf"/>
</dbReference>
<reference evidence="7" key="2">
    <citation type="journal article" date="2021" name="PeerJ">
        <title>Extensive microbial diversity within the chicken gut microbiome revealed by metagenomics and culture.</title>
        <authorList>
            <person name="Gilroy R."/>
            <person name="Ravi A."/>
            <person name="Getino M."/>
            <person name="Pursley I."/>
            <person name="Horton D.L."/>
            <person name="Alikhan N.F."/>
            <person name="Baker D."/>
            <person name="Gharbi K."/>
            <person name="Hall N."/>
            <person name="Watson M."/>
            <person name="Adriaenssens E.M."/>
            <person name="Foster-Nyarko E."/>
            <person name="Jarju S."/>
            <person name="Secka A."/>
            <person name="Antonio M."/>
            <person name="Oren A."/>
            <person name="Chaudhuri R.R."/>
            <person name="La Ragione R."/>
            <person name="Hildebrand F."/>
            <person name="Pallen M.J."/>
        </authorList>
    </citation>
    <scope>NUCLEOTIDE SEQUENCE</scope>
    <source>
        <strain evidence="7">CHK160-1198</strain>
    </source>
</reference>
<dbReference type="AlphaFoldDB" id="A0A9D1MQR9"/>
<dbReference type="InterPro" id="IPR051202">
    <property type="entry name" value="Peptidase_C40"/>
</dbReference>
<organism evidence="7 8">
    <name type="scientific">Candidatus Avacidaminococcus intestinavium</name>
    <dbReference type="NCBI Taxonomy" id="2840684"/>
    <lineage>
        <taxon>Bacteria</taxon>
        <taxon>Bacillati</taxon>
        <taxon>Bacillota</taxon>
        <taxon>Negativicutes</taxon>
        <taxon>Acidaminococcales</taxon>
        <taxon>Acidaminococcaceae</taxon>
        <taxon>Acidaminococcaceae incertae sedis</taxon>
        <taxon>Candidatus Avacidaminococcus</taxon>
    </lineage>
</organism>
<accession>A0A9D1MQR9</accession>
<dbReference type="InterPro" id="IPR036365">
    <property type="entry name" value="PGBD-like_sf"/>
</dbReference>
<dbReference type="Gene3D" id="1.10.101.10">
    <property type="entry name" value="PGBD-like superfamily/PGBD"/>
    <property type="match status" value="1"/>
</dbReference>
<evidence type="ECO:0000256" key="3">
    <source>
        <dbReference type="ARBA" id="ARBA00022801"/>
    </source>
</evidence>
<evidence type="ECO:0000313" key="7">
    <source>
        <dbReference type="EMBL" id="HIU64409.1"/>
    </source>
</evidence>
<evidence type="ECO:0000256" key="5">
    <source>
        <dbReference type="SAM" id="SignalP"/>
    </source>
</evidence>
<dbReference type="GO" id="GO:0006508">
    <property type="term" value="P:proteolysis"/>
    <property type="evidence" value="ECO:0007669"/>
    <property type="project" value="UniProtKB-KW"/>
</dbReference>
<evidence type="ECO:0000256" key="1">
    <source>
        <dbReference type="ARBA" id="ARBA00007074"/>
    </source>
</evidence>
<dbReference type="Pfam" id="PF01471">
    <property type="entry name" value="PG_binding_1"/>
    <property type="match status" value="1"/>
</dbReference>
<dbReference type="InterPro" id="IPR038765">
    <property type="entry name" value="Papain-like_cys_pep_sf"/>
</dbReference>
<evidence type="ECO:0000259" key="6">
    <source>
        <dbReference type="PROSITE" id="PS51935"/>
    </source>
</evidence>
<comment type="caution">
    <text evidence="7">The sequence shown here is derived from an EMBL/GenBank/DDBJ whole genome shotgun (WGS) entry which is preliminary data.</text>
</comment>
<dbReference type="PANTHER" id="PTHR47053:SF1">
    <property type="entry name" value="MUREIN DD-ENDOPEPTIDASE MEPH-RELATED"/>
    <property type="match status" value="1"/>
</dbReference>
<proteinExistence type="inferred from homology"/>
<dbReference type="PROSITE" id="PS51935">
    <property type="entry name" value="NLPC_P60"/>
    <property type="match status" value="1"/>
</dbReference>
<feature type="domain" description="NlpC/P60" evidence="6">
    <location>
        <begin position="94"/>
        <end position="215"/>
    </location>
</feature>
<evidence type="ECO:0000313" key="8">
    <source>
        <dbReference type="Proteomes" id="UP000824099"/>
    </source>
</evidence>
<dbReference type="EMBL" id="DVNI01000083">
    <property type="protein sequence ID" value="HIU64409.1"/>
    <property type="molecule type" value="Genomic_DNA"/>
</dbReference>
<dbReference type="Proteomes" id="UP000824099">
    <property type="component" value="Unassembled WGS sequence"/>
</dbReference>
<keyword evidence="2" id="KW-0645">Protease</keyword>
<dbReference type="SUPFAM" id="SSF54001">
    <property type="entry name" value="Cysteine proteinases"/>
    <property type="match status" value="1"/>
</dbReference>
<gene>
    <name evidence="7" type="ORF">IAB06_05195</name>
</gene>
<keyword evidence="4" id="KW-0788">Thiol protease</keyword>
<comment type="similarity">
    <text evidence="1">Belongs to the peptidase C40 family.</text>
</comment>
<name>A0A9D1MQR9_9FIRM</name>
<dbReference type="PANTHER" id="PTHR47053">
    <property type="entry name" value="MUREIN DD-ENDOPEPTIDASE MEPH-RELATED"/>
    <property type="match status" value="1"/>
</dbReference>
<reference evidence="7" key="1">
    <citation type="submission" date="2020-10" db="EMBL/GenBank/DDBJ databases">
        <authorList>
            <person name="Gilroy R."/>
        </authorList>
    </citation>
    <scope>NUCLEOTIDE SEQUENCE</scope>
    <source>
        <strain evidence="7">CHK160-1198</strain>
    </source>
</reference>
<dbReference type="SUPFAM" id="SSF47090">
    <property type="entry name" value="PGBD-like"/>
    <property type="match status" value="1"/>
</dbReference>
<evidence type="ECO:0000256" key="2">
    <source>
        <dbReference type="ARBA" id="ARBA00022670"/>
    </source>
</evidence>
<dbReference type="InterPro" id="IPR002477">
    <property type="entry name" value="Peptidoglycan-bd-like"/>
</dbReference>
<feature type="chain" id="PRO_5039512302" evidence="5">
    <location>
        <begin position="19"/>
        <end position="215"/>
    </location>
</feature>
<dbReference type="Pfam" id="PF00877">
    <property type="entry name" value="NLPC_P60"/>
    <property type="match status" value="1"/>
</dbReference>
<protein>
    <submittedName>
        <fullName evidence="7">C40 family peptidase</fullName>
    </submittedName>
</protein>